<evidence type="ECO:0000256" key="1">
    <source>
        <dbReference type="ARBA" id="ARBA00005417"/>
    </source>
</evidence>
<evidence type="ECO:0000256" key="2">
    <source>
        <dbReference type="ARBA" id="ARBA00022448"/>
    </source>
</evidence>
<dbReference type="PANTHER" id="PTHR42734:SF17">
    <property type="entry name" value="METAL TRANSPORT SYSTEM ATP-BINDING PROTEIN TM_0124-RELATED"/>
    <property type="match status" value="1"/>
</dbReference>
<dbReference type="InterPro" id="IPR027417">
    <property type="entry name" value="P-loop_NTPase"/>
</dbReference>
<evidence type="ECO:0000256" key="3">
    <source>
        <dbReference type="ARBA" id="ARBA00022741"/>
    </source>
</evidence>
<evidence type="ECO:0000313" key="6">
    <source>
        <dbReference type="EMBL" id="KRK32402.1"/>
    </source>
</evidence>
<keyword evidence="7" id="KW-1185">Reference proteome</keyword>
<reference evidence="6 7" key="1">
    <citation type="journal article" date="2015" name="Genome Announc.">
        <title>Expanding the biotechnology potential of lactobacilli through comparative genomics of 213 strains and associated genera.</title>
        <authorList>
            <person name="Sun Z."/>
            <person name="Harris H.M."/>
            <person name="McCann A."/>
            <person name="Guo C."/>
            <person name="Argimon S."/>
            <person name="Zhang W."/>
            <person name="Yang X."/>
            <person name="Jeffery I.B."/>
            <person name="Cooney J.C."/>
            <person name="Kagawa T.F."/>
            <person name="Liu W."/>
            <person name="Song Y."/>
            <person name="Salvetti E."/>
            <person name="Wrobel A."/>
            <person name="Rasinkangas P."/>
            <person name="Parkhill J."/>
            <person name="Rea M.C."/>
            <person name="O'Sullivan O."/>
            <person name="Ritari J."/>
            <person name="Douillard F.P."/>
            <person name="Paul Ross R."/>
            <person name="Yang R."/>
            <person name="Briner A.E."/>
            <person name="Felis G.E."/>
            <person name="de Vos W.M."/>
            <person name="Barrangou R."/>
            <person name="Klaenhammer T.R."/>
            <person name="Caufield P.W."/>
            <person name="Cui Y."/>
            <person name="Zhang H."/>
            <person name="O'Toole P.W."/>
        </authorList>
    </citation>
    <scope>NUCLEOTIDE SEQUENCE [LARGE SCALE GENOMIC DNA]</scope>
    <source>
        <strain evidence="6 7">DSM 20003</strain>
    </source>
</reference>
<gene>
    <name evidence="6" type="ORF">FC07_GL002228</name>
</gene>
<comment type="caution">
    <text evidence="6">The sequence shown here is derived from an EMBL/GenBank/DDBJ whole genome shotgun (WGS) entry which is preliminary data.</text>
</comment>
<dbReference type="PATRIC" id="fig|1423726.3.peg.2313"/>
<evidence type="ECO:0000256" key="4">
    <source>
        <dbReference type="ARBA" id="ARBA00022840"/>
    </source>
</evidence>
<dbReference type="GO" id="GO:0016887">
    <property type="term" value="F:ATP hydrolysis activity"/>
    <property type="evidence" value="ECO:0007669"/>
    <property type="project" value="InterPro"/>
</dbReference>
<proteinExistence type="inferred from homology"/>
<sequence length="231" mass="26218">MTDPILTVHDLSVAFPNQTVFKHLDFQLERGHFLSVVGENGIGKTTLMRTILQQLKPLSGEISFHPNRKTVHFGYVPQFRNLDREYPLSIRDFVSLNLSGWKLPWLSQQEHQQVHQILAQTGLLKIQKQPLGMASGGQKQRAYLAQALVERPDLLILDESTASLDNVMKYELLDLVKQIQQQQGLSVIFVTHDVPLAKQYADDFLLLKNGTYQFGPIAQLPVNDLQEADHV</sequence>
<dbReference type="InterPro" id="IPR003439">
    <property type="entry name" value="ABC_transporter-like_ATP-bd"/>
</dbReference>
<dbReference type="AlphaFoldDB" id="A0A0R1GM80"/>
<comment type="similarity">
    <text evidence="1">Belongs to the ABC transporter superfamily.</text>
</comment>
<dbReference type="SUPFAM" id="SSF52540">
    <property type="entry name" value="P-loop containing nucleoside triphosphate hydrolases"/>
    <property type="match status" value="1"/>
</dbReference>
<dbReference type="SMART" id="SM00382">
    <property type="entry name" value="AAA"/>
    <property type="match status" value="1"/>
</dbReference>
<dbReference type="InterPro" id="IPR050153">
    <property type="entry name" value="Metal_Ion_Import_ABC"/>
</dbReference>
<protein>
    <submittedName>
        <fullName evidence="6">Zinc iron ABC transporter, ATP-binding protein</fullName>
    </submittedName>
</protein>
<dbReference type="Proteomes" id="UP000051461">
    <property type="component" value="Unassembled WGS sequence"/>
</dbReference>
<feature type="domain" description="ABC transporter" evidence="5">
    <location>
        <begin position="6"/>
        <end position="231"/>
    </location>
</feature>
<keyword evidence="2" id="KW-0813">Transport</keyword>
<dbReference type="Pfam" id="PF00005">
    <property type="entry name" value="ABC_tran"/>
    <property type="match status" value="1"/>
</dbReference>
<dbReference type="PANTHER" id="PTHR42734">
    <property type="entry name" value="METAL TRANSPORT SYSTEM ATP-BINDING PROTEIN TM_0124-RELATED"/>
    <property type="match status" value="1"/>
</dbReference>
<dbReference type="InterPro" id="IPR003593">
    <property type="entry name" value="AAA+_ATPase"/>
</dbReference>
<keyword evidence="3" id="KW-0547">Nucleotide-binding</keyword>
<dbReference type="Gene3D" id="3.40.50.300">
    <property type="entry name" value="P-loop containing nucleotide triphosphate hydrolases"/>
    <property type="match status" value="1"/>
</dbReference>
<dbReference type="GO" id="GO:0005524">
    <property type="term" value="F:ATP binding"/>
    <property type="evidence" value="ECO:0007669"/>
    <property type="project" value="UniProtKB-KW"/>
</dbReference>
<dbReference type="RefSeq" id="WP_057905959.1">
    <property type="nucleotide sequence ID" value="NZ_AZDA01000146.1"/>
</dbReference>
<dbReference type="OrthoDB" id="9806726at2"/>
<evidence type="ECO:0000259" key="5">
    <source>
        <dbReference type="PROSITE" id="PS50893"/>
    </source>
</evidence>
<accession>A0A0R1GM80</accession>
<name>A0A0R1GM80_9LACO</name>
<dbReference type="EMBL" id="AZDA01000146">
    <property type="protein sequence ID" value="KRK32402.1"/>
    <property type="molecule type" value="Genomic_DNA"/>
</dbReference>
<dbReference type="PROSITE" id="PS50893">
    <property type="entry name" value="ABC_TRANSPORTER_2"/>
    <property type="match status" value="1"/>
</dbReference>
<organism evidence="6 7">
    <name type="scientific">Loigolactobacillus bifermentans DSM 20003</name>
    <dbReference type="NCBI Taxonomy" id="1423726"/>
    <lineage>
        <taxon>Bacteria</taxon>
        <taxon>Bacillati</taxon>
        <taxon>Bacillota</taxon>
        <taxon>Bacilli</taxon>
        <taxon>Lactobacillales</taxon>
        <taxon>Lactobacillaceae</taxon>
        <taxon>Loigolactobacillus</taxon>
    </lineage>
</organism>
<dbReference type="STRING" id="1423726.FC07_GL002228"/>
<evidence type="ECO:0000313" key="7">
    <source>
        <dbReference type="Proteomes" id="UP000051461"/>
    </source>
</evidence>
<keyword evidence="4 6" id="KW-0067">ATP-binding</keyword>